<keyword evidence="3" id="KW-1185">Reference proteome</keyword>
<evidence type="ECO:0000313" key="3">
    <source>
        <dbReference type="Proteomes" id="UP000000768"/>
    </source>
</evidence>
<gene>
    <name evidence="2" type="ORF">SORBI_3002G174100</name>
</gene>
<proteinExistence type="predicted"/>
<dbReference type="EMBL" id="CM000761">
    <property type="protein sequence ID" value="OQU89336.1"/>
    <property type="molecule type" value="Genomic_DNA"/>
</dbReference>
<evidence type="ECO:0000256" key="1">
    <source>
        <dbReference type="SAM" id="MobiDB-lite"/>
    </source>
</evidence>
<dbReference type="InParanoid" id="A0A1W0W4S1"/>
<organism evidence="2 3">
    <name type="scientific">Sorghum bicolor</name>
    <name type="common">Sorghum</name>
    <name type="synonym">Sorghum vulgare</name>
    <dbReference type="NCBI Taxonomy" id="4558"/>
    <lineage>
        <taxon>Eukaryota</taxon>
        <taxon>Viridiplantae</taxon>
        <taxon>Streptophyta</taxon>
        <taxon>Embryophyta</taxon>
        <taxon>Tracheophyta</taxon>
        <taxon>Spermatophyta</taxon>
        <taxon>Magnoliopsida</taxon>
        <taxon>Liliopsida</taxon>
        <taxon>Poales</taxon>
        <taxon>Poaceae</taxon>
        <taxon>PACMAD clade</taxon>
        <taxon>Panicoideae</taxon>
        <taxon>Andropogonodae</taxon>
        <taxon>Andropogoneae</taxon>
        <taxon>Sorghinae</taxon>
        <taxon>Sorghum</taxon>
    </lineage>
</organism>
<protein>
    <submittedName>
        <fullName evidence="2">Uncharacterized protein</fullName>
    </submittedName>
</protein>
<sequence>MSRLVTYLLGRPAAALRLTSVQPMAVSLPRDRQRPLSPYRGGHASHDRQQHLHHDGVILNRGSEDAALVGVLHLPSRHADAGRSFPVSAHATADPGRFPAVAASTRFRSFIPIWCRRPSPGMALGTAVAFLWKDTVLSLP</sequence>
<dbReference type="Gramene" id="OQU89336">
    <property type="protein sequence ID" value="OQU89336"/>
    <property type="gene ID" value="SORBI_3002G174100"/>
</dbReference>
<dbReference type="Proteomes" id="UP000000768">
    <property type="component" value="Chromosome 2"/>
</dbReference>
<feature type="region of interest" description="Disordered" evidence="1">
    <location>
        <begin position="27"/>
        <end position="50"/>
    </location>
</feature>
<reference evidence="2 3" key="1">
    <citation type="journal article" date="2009" name="Nature">
        <title>The Sorghum bicolor genome and the diversification of grasses.</title>
        <authorList>
            <person name="Paterson A.H."/>
            <person name="Bowers J.E."/>
            <person name="Bruggmann R."/>
            <person name="Dubchak I."/>
            <person name="Grimwood J."/>
            <person name="Gundlach H."/>
            <person name="Haberer G."/>
            <person name="Hellsten U."/>
            <person name="Mitros T."/>
            <person name="Poliakov A."/>
            <person name="Schmutz J."/>
            <person name="Spannagl M."/>
            <person name="Tang H."/>
            <person name="Wang X."/>
            <person name="Wicker T."/>
            <person name="Bharti A.K."/>
            <person name="Chapman J."/>
            <person name="Feltus F.A."/>
            <person name="Gowik U."/>
            <person name="Grigoriev I.V."/>
            <person name="Lyons E."/>
            <person name="Maher C.A."/>
            <person name="Martis M."/>
            <person name="Narechania A."/>
            <person name="Otillar R.P."/>
            <person name="Penning B.W."/>
            <person name="Salamov A.A."/>
            <person name="Wang Y."/>
            <person name="Zhang L."/>
            <person name="Carpita N.C."/>
            <person name="Freeling M."/>
            <person name="Gingle A.R."/>
            <person name="Hash C.T."/>
            <person name="Keller B."/>
            <person name="Klein P."/>
            <person name="Kresovich S."/>
            <person name="McCann M.C."/>
            <person name="Ming R."/>
            <person name="Peterson D.G."/>
            <person name="Mehboob-ur-Rahman"/>
            <person name="Ware D."/>
            <person name="Westhoff P."/>
            <person name="Mayer K.F."/>
            <person name="Messing J."/>
            <person name="Rokhsar D.S."/>
        </authorList>
    </citation>
    <scope>NUCLEOTIDE SEQUENCE [LARGE SCALE GENOMIC DNA]</scope>
    <source>
        <strain evidence="3">cv. BTx623</strain>
    </source>
</reference>
<evidence type="ECO:0000313" key="2">
    <source>
        <dbReference type="EMBL" id="OQU89336.1"/>
    </source>
</evidence>
<name>A0A1W0W4S1_SORBI</name>
<dbReference type="AlphaFoldDB" id="A0A1W0W4S1"/>
<dbReference type="ExpressionAtlas" id="A0A1W0W4S1">
    <property type="expression patterns" value="baseline"/>
</dbReference>
<accession>A0A1W0W4S1</accession>
<reference evidence="3" key="2">
    <citation type="journal article" date="2018" name="Plant J.">
        <title>The Sorghum bicolor reference genome: improved assembly, gene annotations, a transcriptome atlas, and signatures of genome organization.</title>
        <authorList>
            <person name="McCormick R.F."/>
            <person name="Truong S.K."/>
            <person name="Sreedasyam A."/>
            <person name="Jenkins J."/>
            <person name="Shu S."/>
            <person name="Sims D."/>
            <person name="Kennedy M."/>
            <person name="Amirebrahimi M."/>
            <person name="Weers B.D."/>
            <person name="McKinley B."/>
            <person name="Mattison A."/>
            <person name="Morishige D.T."/>
            <person name="Grimwood J."/>
            <person name="Schmutz J."/>
            <person name="Mullet J.E."/>
        </authorList>
    </citation>
    <scope>NUCLEOTIDE SEQUENCE [LARGE SCALE GENOMIC DNA]</scope>
    <source>
        <strain evidence="3">cv. BTx623</strain>
    </source>
</reference>